<dbReference type="EMBL" id="CP021455">
    <property type="protein sequence ID" value="ARU05442.1"/>
    <property type="molecule type" value="Genomic_DNA"/>
</dbReference>
<reference evidence="1 2" key="1">
    <citation type="submission" date="2017-05" db="EMBL/GenBank/DDBJ databases">
        <authorList>
            <person name="Song R."/>
            <person name="Chenine A.L."/>
            <person name="Ruprecht R.M."/>
        </authorList>
    </citation>
    <scope>NUCLEOTIDE SEQUENCE [LARGE SCALE GENOMIC DNA]</scope>
    <source>
        <strain evidence="1 2">DSM 26136</strain>
    </source>
</reference>
<dbReference type="KEGG" id="cser:CCO03_12760"/>
<accession>A0A1Y0EQB9</accession>
<evidence type="ECO:0000313" key="1">
    <source>
        <dbReference type="EMBL" id="ARU05442.1"/>
    </source>
</evidence>
<name>A0A1Y0EQB9_9BURK</name>
<gene>
    <name evidence="1" type="ORF">CCO03_12760</name>
</gene>
<protein>
    <submittedName>
        <fullName evidence="1">Uncharacterized protein</fullName>
    </submittedName>
</protein>
<evidence type="ECO:0000313" key="2">
    <source>
        <dbReference type="Proteomes" id="UP000196138"/>
    </source>
</evidence>
<dbReference type="Proteomes" id="UP000196138">
    <property type="component" value="Chromosome"/>
</dbReference>
<organism evidence="1 2">
    <name type="scientific">Comamonas serinivorans</name>
    <dbReference type="NCBI Taxonomy" id="1082851"/>
    <lineage>
        <taxon>Bacteria</taxon>
        <taxon>Pseudomonadati</taxon>
        <taxon>Pseudomonadota</taxon>
        <taxon>Betaproteobacteria</taxon>
        <taxon>Burkholderiales</taxon>
        <taxon>Comamonadaceae</taxon>
        <taxon>Comamonas</taxon>
    </lineage>
</organism>
<dbReference type="AlphaFoldDB" id="A0A1Y0EQB9"/>
<sequence length="86" mass="9091">MLVLHGVRGHTEGDALIAHWCHWLEQLPPAARDCWDTADSRTLDLGWASGHGGGAPLEVVLHPSRLAALAALGACLQVTVSPWPPG</sequence>
<keyword evidence="2" id="KW-1185">Reference proteome</keyword>
<proteinExistence type="predicted"/>